<dbReference type="Proteomes" id="UP000614601">
    <property type="component" value="Unassembled WGS sequence"/>
</dbReference>
<evidence type="ECO:0000313" key="2">
    <source>
        <dbReference type="EMBL" id="CAD5228821.1"/>
    </source>
</evidence>
<dbReference type="AlphaFoldDB" id="A0A811LNT9"/>
<gene>
    <name evidence="2" type="ORF">BOKJ2_LOCUS12880</name>
</gene>
<organism evidence="2 3">
    <name type="scientific">Bursaphelenchus okinawaensis</name>
    <dbReference type="NCBI Taxonomy" id="465554"/>
    <lineage>
        <taxon>Eukaryota</taxon>
        <taxon>Metazoa</taxon>
        <taxon>Ecdysozoa</taxon>
        <taxon>Nematoda</taxon>
        <taxon>Chromadorea</taxon>
        <taxon>Rhabditida</taxon>
        <taxon>Tylenchina</taxon>
        <taxon>Tylenchomorpha</taxon>
        <taxon>Aphelenchoidea</taxon>
        <taxon>Aphelenchoididae</taxon>
        <taxon>Bursaphelenchus</taxon>
    </lineage>
</organism>
<proteinExistence type="predicted"/>
<dbReference type="EMBL" id="CAJFCW020000006">
    <property type="protein sequence ID" value="CAG9125078.1"/>
    <property type="molecule type" value="Genomic_DNA"/>
</dbReference>
<reference evidence="2" key="1">
    <citation type="submission" date="2020-09" db="EMBL/GenBank/DDBJ databases">
        <authorList>
            <person name="Kikuchi T."/>
        </authorList>
    </citation>
    <scope>NUCLEOTIDE SEQUENCE</scope>
    <source>
        <strain evidence="2">SH1</strain>
    </source>
</reference>
<comment type="caution">
    <text evidence="2">The sequence shown here is derived from an EMBL/GenBank/DDBJ whole genome shotgun (WGS) entry which is preliminary data.</text>
</comment>
<feature type="coiled-coil region" evidence="1">
    <location>
        <begin position="19"/>
        <end position="46"/>
    </location>
</feature>
<name>A0A811LNT9_9BILA</name>
<dbReference type="EMBL" id="CAJFDH010000006">
    <property type="protein sequence ID" value="CAD5228821.1"/>
    <property type="molecule type" value="Genomic_DNA"/>
</dbReference>
<keyword evidence="1" id="KW-0175">Coiled coil</keyword>
<dbReference type="Proteomes" id="UP000783686">
    <property type="component" value="Unassembled WGS sequence"/>
</dbReference>
<protein>
    <submittedName>
        <fullName evidence="2">Uncharacterized protein</fullName>
    </submittedName>
</protein>
<sequence>MTGYRASNFLADEIDRQQEAFERRQKRKLERKQEEEKKRQKLMVEQAINDNKENAEPASTSTVMLEEVRQIELPSRLEKPSVSVLRSLLRGRRSINGAVARKFMAGN</sequence>
<accession>A0A811LNT9</accession>
<evidence type="ECO:0000313" key="3">
    <source>
        <dbReference type="Proteomes" id="UP000614601"/>
    </source>
</evidence>
<keyword evidence="3" id="KW-1185">Reference proteome</keyword>
<evidence type="ECO:0000256" key="1">
    <source>
        <dbReference type="SAM" id="Coils"/>
    </source>
</evidence>